<dbReference type="RefSeq" id="WP_006746628.1">
    <property type="nucleotide sequence ID" value="NZ_CP007029.1"/>
</dbReference>
<feature type="transmembrane region" description="Helical" evidence="1">
    <location>
        <begin position="106"/>
        <end position="128"/>
    </location>
</feature>
<dbReference type="NCBIfam" id="NF033919">
    <property type="entry name" value="PA2779_fam"/>
    <property type="match status" value="1"/>
</dbReference>
<dbReference type="OrthoDB" id="6401969at2"/>
<protein>
    <recommendedName>
        <fullName evidence="4">PA2779 family protein</fullName>
    </recommendedName>
</protein>
<reference evidence="2 3" key="1">
    <citation type="submission" date="2013-12" db="EMBL/GenBank/DDBJ databases">
        <authorList>
            <consortium name="DOE Joint Genome Institute"/>
            <person name="Muyzer G."/>
            <person name="Huntemann M."/>
            <person name="Han J."/>
            <person name="Chen A."/>
            <person name="Kyrpides N."/>
            <person name="Mavromatis K."/>
            <person name="Markowitz V."/>
            <person name="Palaniappan K."/>
            <person name="Ivanova N."/>
            <person name="Schaumberg A."/>
            <person name="Pati A."/>
            <person name="Liolios K."/>
            <person name="Nordberg H.P."/>
            <person name="Cantor M.N."/>
            <person name="Hua S.X."/>
            <person name="Woyke T."/>
        </authorList>
    </citation>
    <scope>NUCLEOTIDE SEQUENCE [LARGE SCALE GENOMIC DNA]</scope>
    <source>
        <strain evidence="2 3">ARh 1</strain>
    </source>
</reference>
<dbReference type="InterPro" id="IPR046735">
    <property type="entry name" value="PA2779-like"/>
</dbReference>
<dbReference type="HOGENOM" id="CLU_146041_0_1_6"/>
<proteinExistence type="predicted"/>
<organism evidence="2 3">
    <name type="scientific">Thioalkalivibrio paradoxus ARh 1</name>
    <dbReference type="NCBI Taxonomy" id="713585"/>
    <lineage>
        <taxon>Bacteria</taxon>
        <taxon>Pseudomonadati</taxon>
        <taxon>Pseudomonadota</taxon>
        <taxon>Gammaproteobacteria</taxon>
        <taxon>Chromatiales</taxon>
        <taxon>Ectothiorhodospiraceae</taxon>
        <taxon>Thioalkalivibrio</taxon>
    </lineage>
</organism>
<evidence type="ECO:0000256" key="1">
    <source>
        <dbReference type="SAM" id="Phobius"/>
    </source>
</evidence>
<keyword evidence="1" id="KW-0812">Transmembrane</keyword>
<dbReference type="STRING" id="713585.THITH_17330"/>
<accession>W0DMF9</accession>
<name>W0DMF9_9GAMM</name>
<gene>
    <name evidence="2" type="ORF">THITH_17330</name>
</gene>
<dbReference type="EMBL" id="CP007029">
    <property type="protein sequence ID" value="AHE99764.1"/>
    <property type="molecule type" value="Genomic_DNA"/>
</dbReference>
<keyword evidence="1" id="KW-1133">Transmembrane helix</keyword>
<dbReference type="Pfam" id="PF20332">
    <property type="entry name" value="DUF6627"/>
    <property type="match status" value="1"/>
</dbReference>
<dbReference type="AlphaFoldDB" id="W0DMF9"/>
<dbReference type="KEGG" id="tti:THITH_17330"/>
<evidence type="ECO:0000313" key="3">
    <source>
        <dbReference type="Proteomes" id="UP000005289"/>
    </source>
</evidence>
<evidence type="ECO:0000313" key="2">
    <source>
        <dbReference type="EMBL" id="AHE99764.1"/>
    </source>
</evidence>
<keyword evidence="1" id="KW-0472">Membrane</keyword>
<evidence type="ECO:0008006" key="4">
    <source>
        <dbReference type="Google" id="ProtNLM"/>
    </source>
</evidence>
<dbReference type="Proteomes" id="UP000005289">
    <property type="component" value="Chromosome"/>
</dbReference>
<sequence length="132" mass="13815">MTNAVNRYSRLLVLGCTLLLTLLPATPALSGMLGTDALIATASAEPARAALLQRLDAQEVGAALERLGVDRADAEARIARLTDAEVAELHARLDALPAGAGALETVLIVLLVFVITDALGITDIFTFVRPAR</sequence>
<keyword evidence="3" id="KW-1185">Reference proteome</keyword>